<accession>A0AAV1AN40</accession>
<reference evidence="2 3" key="1">
    <citation type="submission" date="2023-01" db="EMBL/GenBank/DDBJ databases">
        <authorList>
            <person name="Kreplak J."/>
        </authorList>
    </citation>
    <scope>NUCLEOTIDE SEQUENCE [LARGE SCALE GENOMIC DNA]</scope>
</reference>
<gene>
    <name evidence="2" type="ORF">VFH_IV199320</name>
</gene>
<protein>
    <submittedName>
        <fullName evidence="2">Uncharacterized protein</fullName>
    </submittedName>
</protein>
<keyword evidence="3" id="KW-1185">Reference proteome</keyword>
<dbReference type="Proteomes" id="UP001157006">
    <property type="component" value="Chromosome 4"/>
</dbReference>
<feature type="region of interest" description="Disordered" evidence="1">
    <location>
        <begin position="105"/>
        <end position="129"/>
    </location>
</feature>
<dbReference type="EMBL" id="OX451739">
    <property type="protein sequence ID" value="CAI8610803.1"/>
    <property type="molecule type" value="Genomic_DNA"/>
</dbReference>
<evidence type="ECO:0000313" key="2">
    <source>
        <dbReference type="EMBL" id="CAI8610803.1"/>
    </source>
</evidence>
<organism evidence="2 3">
    <name type="scientific">Vicia faba</name>
    <name type="common">Broad bean</name>
    <name type="synonym">Faba vulgaris</name>
    <dbReference type="NCBI Taxonomy" id="3906"/>
    <lineage>
        <taxon>Eukaryota</taxon>
        <taxon>Viridiplantae</taxon>
        <taxon>Streptophyta</taxon>
        <taxon>Embryophyta</taxon>
        <taxon>Tracheophyta</taxon>
        <taxon>Spermatophyta</taxon>
        <taxon>Magnoliopsida</taxon>
        <taxon>eudicotyledons</taxon>
        <taxon>Gunneridae</taxon>
        <taxon>Pentapetalae</taxon>
        <taxon>rosids</taxon>
        <taxon>fabids</taxon>
        <taxon>Fabales</taxon>
        <taxon>Fabaceae</taxon>
        <taxon>Papilionoideae</taxon>
        <taxon>50 kb inversion clade</taxon>
        <taxon>NPAAA clade</taxon>
        <taxon>Hologalegina</taxon>
        <taxon>IRL clade</taxon>
        <taxon>Fabeae</taxon>
        <taxon>Vicia</taxon>
    </lineage>
</organism>
<name>A0AAV1AN40_VICFA</name>
<feature type="compositionally biased region" description="Basic and acidic residues" evidence="1">
    <location>
        <begin position="146"/>
        <end position="159"/>
    </location>
</feature>
<dbReference type="AlphaFoldDB" id="A0AAV1AN40"/>
<proteinExistence type="predicted"/>
<sequence length="196" mass="22320">MVQRIIGCEARVFFWFEISSLSSYKDIFLKAIWIVMPPMSQVPYSSSKDSSRDYCSLELLLLVMQVKVSWGIEDLIREITIICFISITIVSATLASSSSPRELLVTGQHPSSLSTNQEDSLPQSSPSLRLHSTANFNKSQIINLQRNDEQKHHENADTHRKSRNRRKETAEERRKSANQRACLSSSSRFLVVIAMK</sequence>
<evidence type="ECO:0000256" key="1">
    <source>
        <dbReference type="SAM" id="MobiDB-lite"/>
    </source>
</evidence>
<feature type="compositionally biased region" description="Polar residues" evidence="1">
    <location>
        <begin position="108"/>
        <end position="129"/>
    </location>
</feature>
<feature type="region of interest" description="Disordered" evidence="1">
    <location>
        <begin position="143"/>
        <end position="180"/>
    </location>
</feature>
<evidence type="ECO:0000313" key="3">
    <source>
        <dbReference type="Proteomes" id="UP001157006"/>
    </source>
</evidence>